<dbReference type="InterPro" id="IPR036390">
    <property type="entry name" value="WH_DNA-bd_sf"/>
</dbReference>
<dbReference type="EMBL" id="JAQIBC010000010">
    <property type="protein sequence ID" value="MDM5264564.1"/>
    <property type="molecule type" value="Genomic_DNA"/>
</dbReference>
<dbReference type="Gene3D" id="1.10.10.10">
    <property type="entry name" value="Winged helix-like DNA-binding domain superfamily/Winged helix DNA-binding domain"/>
    <property type="match status" value="1"/>
</dbReference>
<reference evidence="1" key="1">
    <citation type="submission" date="2023-01" db="EMBL/GenBank/DDBJ databases">
        <title>Sulfurovum sp. XTW-4 genome assembly.</title>
        <authorList>
            <person name="Wang J."/>
        </authorList>
    </citation>
    <scope>NUCLEOTIDE SEQUENCE</scope>
    <source>
        <strain evidence="1">XTW-4</strain>
    </source>
</reference>
<evidence type="ECO:0000313" key="1">
    <source>
        <dbReference type="EMBL" id="MDM5264564.1"/>
    </source>
</evidence>
<organism evidence="1 2">
    <name type="scientific">Sulfurovum xiamenensis</name>
    <dbReference type="NCBI Taxonomy" id="3019066"/>
    <lineage>
        <taxon>Bacteria</taxon>
        <taxon>Pseudomonadati</taxon>
        <taxon>Campylobacterota</taxon>
        <taxon>Epsilonproteobacteria</taxon>
        <taxon>Campylobacterales</taxon>
        <taxon>Sulfurovaceae</taxon>
        <taxon>Sulfurovum</taxon>
    </lineage>
</organism>
<accession>A0ABT7QU22</accession>
<dbReference type="SUPFAM" id="SSF46785">
    <property type="entry name" value="Winged helix' DNA-binding domain"/>
    <property type="match status" value="1"/>
</dbReference>
<keyword evidence="2" id="KW-1185">Reference proteome</keyword>
<comment type="caution">
    <text evidence="1">The sequence shown here is derived from an EMBL/GenBank/DDBJ whole genome shotgun (WGS) entry which is preliminary data.</text>
</comment>
<sequence>MSKLSVTYHGEKYELDEFYKSLLFQRIMDGDFNRDERDVLLVIFRKTLHFDKWYDRLGIYWLSKAVGIGQNKLRQTLKQLEAKGLLEVEHSKGGRTNGNQKFSQFSLANDFIFLIVDKWLDIKMDNDFKSSYE</sequence>
<protein>
    <recommendedName>
        <fullName evidence="3">Helix-turn-helix domain-containing protein</fullName>
    </recommendedName>
</protein>
<dbReference type="Proteomes" id="UP001169066">
    <property type="component" value="Unassembled WGS sequence"/>
</dbReference>
<name>A0ABT7QU22_9BACT</name>
<evidence type="ECO:0008006" key="3">
    <source>
        <dbReference type="Google" id="ProtNLM"/>
    </source>
</evidence>
<gene>
    <name evidence="1" type="ORF">PF327_10200</name>
</gene>
<proteinExistence type="predicted"/>
<evidence type="ECO:0000313" key="2">
    <source>
        <dbReference type="Proteomes" id="UP001169066"/>
    </source>
</evidence>
<dbReference type="InterPro" id="IPR036388">
    <property type="entry name" value="WH-like_DNA-bd_sf"/>
</dbReference>
<dbReference type="RefSeq" id="WP_289402467.1">
    <property type="nucleotide sequence ID" value="NZ_JAQIBC010000010.1"/>
</dbReference>